<sequence length="505" mass="58232">MSNAIIYFVKLPLIGYNKTRLQGFLPKEDIHHLSIYLLQETFKEICQTEADVFVYVSPAEKKLEIQSYLKIDEKNIYGQSEESHLGKRMSQAMQQIFKQGYDKVILLGCDLVDVNHLLLNRVIRMLDHEDVVLTPTLDGGYGIIGSRFFSPVMFDLETYSHDEVCQKTIKKIAEAGLSYALTETIRDLDTREDVVRFLSGDPNAVYFNQGEYNANFLIDKGKKIFRIALGSQMQLSNQIEYEFQVLKALAPTGVVPKVYECHPQTKLLGKGYLVEEYLPGRPLDYQTDLSIAAQLLAKIHSVDSEKIPHLIRAKFPFSVMYNEFLDMYSHYQSWTGRDPKVIELIDSLMQGLKKYSLRSELSNPCVINTELNSHNFLINPGEHSYIIDWEKPLVGEREQDIAHFLAPTTTLWKTNQLLTSSQIKEFIRDYNEVSGVKINTNKLKKYLHFTCLRGITWCSMAYVQYLESEKIKANDQSFQTIKRFISPAFLTRIEQYIKSLEEADL</sequence>
<dbReference type="SUPFAM" id="SSF56112">
    <property type="entry name" value="Protein kinase-like (PK-like)"/>
    <property type="match status" value="1"/>
</dbReference>
<dbReference type="RefSeq" id="WP_090289244.1">
    <property type="nucleotide sequence ID" value="NZ_FNCK01000002.1"/>
</dbReference>
<dbReference type="PANTHER" id="PTHR36529">
    <property type="entry name" value="SLL1095 PROTEIN"/>
    <property type="match status" value="1"/>
</dbReference>
<name>A0A1G7QQZ7_9LACT</name>
<dbReference type="Proteomes" id="UP000199708">
    <property type="component" value="Unassembled WGS sequence"/>
</dbReference>
<dbReference type="InterPro" id="IPR029044">
    <property type="entry name" value="Nucleotide-diphossugar_trans"/>
</dbReference>
<dbReference type="InterPro" id="IPR018641">
    <property type="entry name" value="Trfase_1_rSAM/seldom-assoc"/>
</dbReference>
<accession>A0A1G7QQZ7</accession>
<dbReference type="GO" id="GO:0016779">
    <property type="term" value="F:nucleotidyltransferase activity"/>
    <property type="evidence" value="ECO:0007669"/>
    <property type="project" value="UniProtKB-KW"/>
</dbReference>
<evidence type="ECO:0000313" key="2">
    <source>
        <dbReference type="EMBL" id="SDG00060.1"/>
    </source>
</evidence>
<gene>
    <name evidence="2" type="ORF">SAMN05421791_102157</name>
</gene>
<evidence type="ECO:0000259" key="1">
    <source>
        <dbReference type="Pfam" id="PF01636"/>
    </source>
</evidence>
<dbReference type="PANTHER" id="PTHR36529:SF1">
    <property type="entry name" value="GLYCOSYLTRANSFERASE"/>
    <property type="match status" value="1"/>
</dbReference>
<keyword evidence="3" id="KW-1185">Reference proteome</keyword>
<dbReference type="EMBL" id="FNCK01000002">
    <property type="protein sequence ID" value="SDG00060.1"/>
    <property type="molecule type" value="Genomic_DNA"/>
</dbReference>
<dbReference type="Gene3D" id="3.90.550.10">
    <property type="entry name" value="Spore Coat Polysaccharide Biosynthesis Protein SpsA, Chain A"/>
    <property type="match status" value="1"/>
</dbReference>
<evidence type="ECO:0000313" key="3">
    <source>
        <dbReference type="Proteomes" id="UP000199708"/>
    </source>
</evidence>
<dbReference type="Pfam" id="PF09837">
    <property type="entry name" value="DUF2064"/>
    <property type="match status" value="1"/>
</dbReference>
<organism evidence="2 3">
    <name type="scientific">Facklamia miroungae</name>
    <dbReference type="NCBI Taxonomy" id="120956"/>
    <lineage>
        <taxon>Bacteria</taxon>
        <taxon>Bacillati</taxon>
        <taxon>Bacillota</taxon>
        <taxon>Bacilli</taxon>
        <taxon>Lactobacillales</taxon>
        <taxon>Aerococcaceae</taxon>
        <taxon>Facklamia</taxon>
    </lineage>
</organism>
<dbReference type="AlphaFoldDB" id="A0A1G7QQZ7"/>
<dbReference type="Gene3D" id="3.90.1200.10">
    <property type="match status" value="1"/>
</dbReference>
<dbReference type="SUPFAM" id="SSF53448">
    <property type="entry name" value="Nucleotide-diphospho-sugar transferases"/>
    <property type="match status" value="1"/>
</dbReference>
<reference evidence="2 3" key="1">
    <citation type="submission" date="2016-10" db="EMBL/GenBank/DDBJ databases">
        <authorList>
            <person name="de Groot N.N."/>
        </authorList>
    </citation>
    <scope>NUCLEOTIDE SEQUENCE [LARGE SCALE GENOMIC DNA]</scope>
    <source>
        <strain evidence="2 3">ATCC BAA-466</strain>
    </source>
</reference>
<feature type="domain" description="Aminoglycoside phosphotransferase" evidence="1">
    <location>
        <begin position="207"/>
        <end position="409"/>
    </location>
</feature>
<dbReference type="InterPro" id="IPR002575">
    <property type="entry name" value="Aminoglycoside_PTrfase"/>
</dbReference>
<dbReference type="Pfam" id="PF01636">
    <property type="entry name" value="APH"/>
    <property type="match status" value="1"/>
</dbReference>
<protein>
    <submittedName>
        <fullName evidence="2">2-phospho-L-lactate guanylyltransferase</fullName>
    </submittedName>
</protein>
<dbReference type="NCBIfam" id="TIGR04282">
    <property type="entry name" value="glyco_like_cofC"/>
    <property type="match status" value="1"/>
</dbReference>
<proteinExistence type="predicted"/>
<dbReference type="InterPro" id="IPR011009">
    <property type="entry name" value="Kinase-like_dom_sf"/>
</dbReference>
<dbReference type="OrthoDB" id="3171511at2"/>
<keyword evidence="2" id="KW-0548">Nucleotidyltransferase</keyword>
<dbReference type="STRING" id="120956.SAMN05421791_102157"/>
<keyword evidence="2" id="KW-0808">Transferase</keyword>